<feature type="transmembrane region" description="Helical" evidence="12">
    <location>
        <begin position="456"/>
        <end position="474"/>
    </location>
</feature>
<gene>
    <name evidence="13" type="ORF">GCM10009606_12890</name>
</gene>
<dbReference type="Gene3D" id="1.20.1730.10">
    <property type="entry name" value="Sodium/glucose cotransporter"/>
    <property type="match status" value="1"/>
</dbReference>
<keyword evidence="7 12" id="KW-1133">Transmembrane helix</keyword>
<evidence type="ECO:0008006" key="15">
    <source>
        <dbReference type="Google" id="ProtNLM"/>
    </source>
</evidence>
<dbReference type="PROSITE" id="PS00457">
    <property type="entry name" value="NA_SOLUT_SYMP_2"/>
    <property type="match status" value="1"/>
</dbReference>
<evidence type="ECO:0000256" key="9">
    <source>
        <dbReference type="ARBA" id="ARBA00023065"/>
    </source>
</evidence>
<comment type="similarity">
    <text evidence="2 11">Belongs to the sodium:solute symporter (SSF) (TC 2.A.21) family.</text>
</comment>
<dbReference type="PANTHER" id="PTHR48086:SF6">
    <property type="entry name" value="CATION_ACETATE SYMPORTER ACTP"/>
    <property type="match status" value="1"/>
</dbReference>
<evidence type="ECO:0000256" key="4">
    <source>
        <dbReference type="ARBA" id="ARBA00022475"/>
    </source>
</evidence>
<sequence>MNAAPGVVAVTLVTLATLLIGTWGLRFSRTTSDFFVASRSVHPRLNASAIGGEYLSAASFLGVAGLVLTFGADMLWYPVGWTAGYLVLLVLVAAPLRRSGAYTLPDFAEARLGSRGARAVCSLMVVAIGWLYLVPQFQGAGITLRSTLGAPSWVGPVTVGLVVLANVSSGGMRSITFVQAFQYWLKLTALLLPAMVLLAVWSADGSPRAVGGDSWSVPLAAGGGEGLYVTYSLILATFLGTMGLPHVVVRYYTNPDGRAARRTTLVVLALLGVFYLLPPLYGALGRVYAPELAASGRSDALVLELPRIMVDGPLGELLTGLVTAGAFAAFLSTSSGLSIAVAGVVGQDVIGRVGSRLGGVAAFRVGAVFAVTVPCVVALAAPNLGVARAVGLAFAMAASTFCPLLLLGIWWRRLTAAGAIAGLLAGGLGSAVAIAWTLATSEPEGWADTLMGQPAAWTVPLALATMVAVSLLTASRVPPGAGRFLVRLHTPETLELDRG</sequence>
<feature type="transmembrane region" description="Helical" evidence="12">
    <location>
        <begin position="386"/>
        <end position="407"/>
    </location>
</feature>
<evidence type="ECO:0000256" key="10">
    <source>
        <dbReference type="ARBA" id="ARBA00023136"/>
    </source>
</evidence>
<dbReference type="Pfam" id="PF00474">
    <property type="entry name" value="SSF"/>
    <property type="match status" value="1"/>
</dbReference>
<feature type="transmembrane region" description="Helical" evidence="12">
    <location>
        <begin position="264"/>
        <end position="284"/>
    </location>
</feature>
<keyword evidence="4" id="KW-1003">Cell membrane</keyword>
<dbReference type="InterPro" id="IPR001734">
    <property type="entry name" value="Na/solute_symporter"/>
</dbReference>
<feature type="transmembrane region" description="Helical" evidence="12">
    <location>
        <begin position="153"/>
        <end position="171"/>
    </location>
</feature>
<comment type="caution">
    <text evidence="13">The sequence shown here is derived from an EMBL/GenBank/DDBJ whole genome shotgun (WGS) entry which is preliminary data.</text>
</comment>
<dbReference type="PANTHER" id="PTHR48086">
    <property type="entry name" value="SODIUM/PROLINE SYMPORTER-RELATED"/>
    <property type="match status" value="1"/>
</dbReference>
<name>A0ABP4EXK1_9ACTN</name>
<dbReference type="CDD" id="cd11480">
    <property type="entry name" value="SLC5sbd_u4"/>
    <property type="match status" value="1"/>
</dbReference>
<evidence type="ECO:0000256" key="7">
    <source>
        <dbReference type="ARBA" id="ARBA00022989"/>
    </source>
</evidence>
<reference evidence="14" key="1">
    <citation type="journal article" date="2019" name="Int. J. Syst. Evol. Microbiol.">
        <title>The Global Catalogue of Microorganisms (GCM) 10K type strain sequencing project: providing services to taxonomists for standard genome sequencing and annotation.</title>
        <authorList>
            <consortium name="The Broad Institute Genomics Platform"/>
            <consortium name="The Broad Institute Genome Sequencing Center for Infectious Disease"/>
            <person name="Wu L."/>
            <person name="Ma J."/>
        </authorList>
    </citation>
    <scope>NUCLEOTIDE SEQUENCE [LARGE SCALE GENOMIC DNA]</scope>
    <source>
        <strain evidence="14">JCM 11813</strain>
    </source>
</reference>
<keyword evidence="3" id="KW-0813">Transport</keyword>
<comment type="subcellular location">
    <subcellularLocation>
        <location evidence="1">Cell membrane</location>
        <topology evidence="1">Multi-pass membrane protein</topology>
    </subcellularLocation>
</comment>
<dbReference type="Proteomes" id="UP001499979">
    <property type="component" value="Unassembled WGS sequence"/>
</dbReference>
<feature type="transmembrane region" description="Helical" evidence="12">
    <location>
        <begin position="357"/>
        <end position="380"/>
    </location>
</feature>
<feature type="transmembrane region" description="Helical" evidence="12">
    <location>
        <begin position="45"/>
        <end position="68"/>
    </location>
</feature>
<evidence type="ECO:0000256" key="1">
    <source>
        <dbReference type="ARBA" id="ARBA00004651"/>
    </source>
</evidence>
<evidence type="ECO:0000256" key="3">
    <source>
        <dbReference type="ARBA" id="ARBA00022448"/>
    </source>
</evidence>
<dbReference type="InterPro" id="IPR018212">
    <property type="entry name" value="Na/solute_symporter_CS"/>
</dbReference>
<keyword evidence="6" id="KW-0769">Symport</keyword>
<accession>A0ABP4EXK1</accession>
<feature type="transmembrane region" description="Helical" evidence="12">
    <location>
        <begin position="116"/>
        <end position="133"/>
    </location>
</feature>
<evidence type="ECO:0000256" key="5">
    <source>
        <dbReference type="ARBA" id="ARBA00022692"/>
    </source>
</evidence>
<evidence type="ECO:0000313" key="13">
    <source>
        <dbReference type="EMBL" id="GAA1134152.1"/>
    </source>
</evidence>
<keyword evidence="9" id="KW-0406">Ion transport</keyword>
<feature type="transmembrane region" description="Helical" evidence="12">
    <location>
        <begin position="74"/>
        <end position="96"/>
    </location>
</feature>
<evidence type="ECO:0000256" key="11">
    <source>
        <dbReference type="RuleBase" id="RU362091"/>
    </source>
</evidence>
<proteinExistence type="inferred from homology"/>
<keyword evidence="5 12" id="KW-0812">Transmembrane</keyword>
<feature type="transmembrane region" description="Helical" evidence="12">
    <location>
        <begin position="228"/>
        <end position="252"/>
    </location>
</feature>
<feature type="transmembrane region" description="Helical" evidence="12">
    <location>
        <begin position="414"/>
        <end position="436"/>
    </location>
</feature>
<keyword evidence="10 12" id="KW-0472">Membrane</keyword>
<feature type="transmembrane region" description="Helical" evidence="12">
    <location>
        <begin position="183"/>
        <end position="203"/>
    </location>
</feature>
<keyword evidence="8" id="KW-0915">Sodium</keyword>
<dbReference type="InterPro" id="IPR038377">
    <property type="entry name" value="Na/Glc_symporter_sf"/>
</dbReference>
<dbReference type="RefSeq" id="WP_343906659.1">
    <property type="nucleotide sequence ID" value="NZ_BAAAJE010000005.1"/>
</dbReference>
<feature type="transmembrane region" description="Helical" evidence="12">
    <location>
        <begin position="317"/>
        <end position="345"/>
    </location>
</feature>
<feature type="transmembrane region" description="Helical" evidence="12">
    <location>
        <begin position="6"/>
        <end position="25"/>
    </location>
</feature>
<dbReference type="PROSITE" id="PS50283">
    <property type="entry name" value="NA_SOLUT_SYMP_3"/>
    <property type="match status" value="1"/>
</dbReference>
<dbReference type="InterPro" id="IPR050277">
    <property type="entry name" value="Sodium:Solute_Symporter"/>
</dbReference>
<organism evidence="13 14">
    <name type="scientific">Nocardioides aquiterrae</name>
    <dbReference type="NCBI Taxonomy" id="203799"/>
    <lineage>
        <taxon>Bacteria</taxon>
        <taxon>Bacillati</taxon>
        <taxon>Actinomycetota</taxon>
        <taxon>Actinomycetes</taxon>
        <taxon>Propionibacteriales</taxon>
        <taxon>Nocardioidaceae</taxon>
        <taxon>Nocardioides</taxon>
    </lineage>
</organism>
<evidence type="ECO:0000256" key="8">
    <source>
        <dbReference type="ARBA" id="ARBA00023053"/>
    </source>
</evidence>
<protein>
    <recommendedName>
        <fullName evidence="15">Cation acetate symporter</fullName>
    </recommendedName>
</protein>
<evidence type="ECO:0000256" key="12">
    <source>
        <dbReference type="SAM" id="Phobius"/>
    </source>
</evidence>
<evidence type="ECO:0000256" key="2">
    <source>
        <dbReference type="ARBA" id="ARBA00006434"/>
    </source>
</evidence>
<dbReference type="EMBL" id="BAAAJE010000005">
    <property type="protein sequence ID" value="GAA1134152.1"/>
    <property type="molecule type" value="Genomic_DNA"/>
</dbReference>
<evidence type="ECO:0000256" key="6">
    <source>
        <dbReference type="ARBA" id="ARBA00022847"/>
    </source>
</evidence>
<evidence type="ECO:0000313" key="14">
    <source>
        <dbReference type="Proteomes" id="UP001499979"/>
    </source>
</evidence>
<keyword evidence="14" id="KW-1185">Reference proteome</keyword>